<dbReference type="AlphaFoldDB" id="A0A9W9KM90"/>
<keyword evidence="2" id="KW-1185">Reference proteome</keyword>
<sequence>MLSGSVKFQELRRSSSPERIATILMHGPRSELITPTADPTKFPHALTLRGMTLMLEFHERNVMPLTRKYIRWALSHLERKPEVRVGEFPQSLTSTEEARVTRTLYRYHLCANLLGIGCQPFTDHNAADIHRSIFGTDILRCLDVLYRSWKIEEICSVVTFAECQYKGIMNRDIFRFEDSDPETSDLIPEFIFSHIGWANSQLVEIPLGSQIANGYVSQGLGLL</sequence>
<proteinExistence type="predicted"/>
<reference evidence="1" key="2">
    <citation type="journal article" date="2023" name="IMA Fungus">
        <title>Comparative genomic study of the Penicillium genus elucidates a diverse pangenome and 15 lateral gene transfer events.</title>
        <authorList>
            <person name="Petersen C."/>
            <person name="Sorensen T."/>
            <person name="Nielsen M.R."/>
            <person name="Sondergaard T.E."/>
            <person name="Sorensen J.L."/>
            <person name="Fitzpatrick D.A."/>
            <person name="Frisvad J.C."/>
            <person name="Nielsen K.L."/>
        </authorList>
    </citation>
    <scope>NUCLEOTIDE SEQUENCE</scope>
    <source>
        <strain evidence="1">IBT 30761</strain>
    </source>
</reference>
<evidence type="ECO:0000313" key="1">
    <source>
        <dbReference type="EMBL" id="KAJ5111390.1"/>
    </source>
</evidence>
<organism evidence="1 2">
    <name type="scientific">Penicillium argentinense</name>
    <dbReference type="NCBI Taxonomy" id="1131581"/>
    <lineage>
        <taxon>Eukaryota</taxon>
        <taxon>Fungi</taxon>
        <taxon>Dikarya</taxon>
        <taxon>Ascomycota</taxon>
        <taxon>Pezizomycotina</taxon>
        <taxon>Eurotiomycetes</taxon>
        <taxon>Eurotiomycetidae</taxon>
        <taxon>Eurotiales</taxon>
        <taxon>Aspergillaceae</taxon>
        <taxon>Penicillium</taxon>
    </lineage>
</organism>
<evidence type="ECO:0000313" key="2">
    <source>
        <dbReference type="Proteomes" id="UP001149074"/>
    </source>
</evidence>
<name>A0A9W9KM90_9EURO</name>
<gene>
    <name evidence="1" type="ORF">N7532_001925</name>
</gene>
<dbReference type="OrthoDB" id="4357552at2759"/>
<dbReference type="Proteomes" id="UP001149074">
    <property type="component" value="Unassembled WGS sequence"/>
</dbReference>
<protein>
    <submittedName>
        <fullName evidence="1">Uncharacterized protein</fullName>
    </submittedName>
</protein>
<accession>A0A9W9KM90</accession>
<dbReference type="EMBL" id="JAPQKI010000002">
    <property type="protein sequence ID" value="KAJ5111390.1"/>
    <property type="molecule type" value="Genomic_DNA"/>
</dbReference>
<reference evidence="1" key="1">
    <citation type="submission" date="2022-11" db="EMBL/GenBank/DDBJ databases">
        <authorList>
            <person name="Petersen C."/>
        </authorList>
    </citation>
    <scope>NUCLEOTIDE SEQUENCE</scope>
    <source>
        <strain evidence="1">IBT 30761</strain>
    </source>
</reference>
<comment type="caution">
    <text evidence="1">The sequence shown here is derived from an EMBL/GenBank/DDBJ whole genome shotgun (WGS) entry which is preliminary data.</text>
</comment>
<dbReference type="RefSeq" id="XP_056479460.1">
    <property type="nucleotide sequence ID" value="XM_056614419.1"/>
</dbReference>
<dbReference type="GeneID" id="81353398"/>